<feature type="region of interest" description="Disordered" evidence="1">
    <location>
        <begin position="557"/>
        <end position="577"/>
    </location>
</feature>
<keyword evidence="3" id="KW-1185">Reference proteome</keyword>
<feature type="compositionally biased region" description="Basic and acidic residues" evidence="1">
    <location>
        <begin position="557"/>
        <end position="569"/>
    </location>
</feature>
<dbReference type="AlphaFoldDB" id="A0AAD2CQF3"/>
<organism evidence="2 3">
    <name type="scientific">Cylindrotheca closterium</name>
    <dbReference type="NCBI Taxonomy" id="2856"/>
    <lineage>
        <taxon>Eukaryota</taxon>
        <taxon>Sar</taxon>
        <taxon>Stramenopiles</taxon>
        <taxon>Ochrophyta</taxon>
        <taxon>Bacillariophyta</taxon>
        <taxon>Bacillariophyceae</taxon>
        <taxon>Bacillariophycidae</taxon>
        <taxon>Bacillariales</taxon>
        <taxon>Bacillariaceae</taxon>
        <taxon>Cylindrotheca</taxon>
    </lineage>
</organism>
<evidence type="ECO:0000313" key="2">
    <source>
        <dbReference type="EMBL" id="CAJ1942988.1"/>
    </source>
</evidence>
<accession>A0AAD2CQF3</accession>
<evidence type="ECO:0000256" key="1">
    <source>
        <dbReference type="SAM" id="MobiDB-lite"/>
    </source>
</evidence>
<proteinExistence type="predicted"/>
<sequence length="636" mass="73175">MDQYYMNTTLKEDESMIPLQPERDHRTRRDNFSSSSNLDAGAMASNSLSELLGISEELEEEMIQFVKSQRIREWARQFRRSDPRYQILNFFNDVAQEGAKNMDQMGANTHLVSPLLRAFYKSSVFTVWRPTSYDAIRRMMLGEGVGKGLDIKGKSAKKGRLSGFVPFLQIHQEEHKKQIRTLPKDGKIRVFYNSKPNREKVVAFLQGVRVEMVDTVKKAKEIVEDDSIEDDETNEWALSKLIWDMTDSTINLIDDYAPKVFGIEVAERLFWEGLVVRQDIRRETGSVDDTGRPSEPNFQNMNFGALRPHGDADKPTPQAVILLYNDPLDDNQDPLDPRDFLMAYEEPSRVMPVVSDFDCFIVGTRGVKYDAPLPSDQLEVSKWCISQIESILESEKTSSSWTSRWLDVLKTAASKGFHPTIPPLGFSDPKSHSIMKHAIHRLQKEGAVRHGAECFNYYFPQELDEEFLVISDRLAGQSLPWKYVDQTGLQEILKEKIDQGYTFPINPKWILCDPGWKDVFDQLRASNASYVQDSIKVWYPPGSGLLDKIEDINKRFPDGFQRKTGGTDDSKEEETEGTAAMDLAELELKYFLTLQRAKRKLRGFLIWRRLLDDRRKRVRDPEKLRESLRAAETANN</sequence>
<dbReference type="EMBL" id="CAKOGP040001112">
    <property type="protein sequence ID" value="CAJ1942988.1"/>
    <property type="molecule type" value="Genomic_DNA"/>
</dbReference>
<gene>
    <name evidence="2" type="ORF">CYCCA115_LOCUS8221</name>
</gene>
<evidence type="ECO:0000313" key="3">
    <source>
        <dbReference type="Proteomes" id="UP001295423"/>
    </source>
</evidence>
<name>A0AAD2CQF3_9STRA</name>
<feature type="region of interest" description="Disordered" evidence="1">
    <location>
        <begin position="13"/>
        <end position="40"/>
    </location>
</feature>
<protein>
    <submittedName>
        <fullName evidence="2">Uncharacterized protein</fullName>
    </submittedName>
</protein>
<dbReference type="Proteomes" id="UP001295423">
    <property type="component" value="Unassembled WGS sequence"/>
</dbReference>
<comment type="caution">
    <text evidence="2">The sequence shown here is derived from an EMBL/GenBank/DDBJ whole genome shotgun (WGS) entry which is preliminary data.</text>
</comment>
<feature type="compositionally biased region" description="Basic and acidic residues" evidence="1">
    <location>
        <begin position="21"/>
        <end position="31"/>
    </location>
</feature>
<reference evidence="2" key="1">
    <citation type="submission" date="2023-08" db="EMBL/GenBank/DDBJ databases">
        <authorList>
            <person name="Audoor S."/>
            <person name="Bilcke G."/>
        </authorList>
    </citation>
    <scope>NUCLEOTIDE SEQUENCE</scope>
</reference>